<sequence length="44" mass="5254">VPKPPNKSIALACWQRSDVAAVLSWRPKRNSFMPSCRQDWHRFW</sequence>
<protein>
    <submittedName>
        <fullName evidence="1">Uncharacterized protein</fullName>
    </submittedName>
</protein>
<dbReference type="AlphaFoldDB" id="A0A401PZV6"/>
<reference evidence="1 2" key="1">
    <citation type="journal article" date="2018" name="Nat. Ecol. Evol.">
        <title>Shark genomes provide insights into elasmobranch evolution and the origin of vertebrates.</title>
        <authorList>
            <person name="Hara Y"/>
            <person name="Yamaguchi K"/>
            <person name="Onimaru K"/>
            <person name="Kadota M"/>
            <person name="Koyanagi M"/>
            <person name="Keeley SD"/>
            <person name="Tatsumi K"/>
            <person name="Tanaka K"/>
            <person name="Motone F"/>
            <person name="Kageyama Y"/>
            <person name="Nozu R"/>
            <person name="Adachi N"/>
            <person name="Nishimura O"/>
            <person name="Nakagawa R"/>
            <person name="Tanegashima C"/>
            <person name="Kiyatake I"/>
            <person name="Matsumoto R"/>
            <person name="Murakumo K"/>
            <person name="Nishida K"/>
            <person name="Terakita A"/>
            <person name="Kuratani S"/>
            <person name="Sato K"/>
            <person name="Hyodo S Kuraku.S."/>
        </authorList>
    </citation>
    <scope>NUCLEOTIDE SEQUENCE [LARGE SCALE GENOMIC DNA]</scope>
</reference>
<evidence type="ECO:0000313" key="1">
    <source>
        <dbReference type="EMBL" id="GCB78665.1"/>
    </source>
</evidence>
<comment type="caution">
    <text evidence="1">The sequence shown here is derived from an EMBL/GenBank/DDBJ whole genome shotgun (WGS) entry which is preliminary data.</text>
</comment>
<dbReference type="Proteomes" id="UP000288216">
    <property type="component" value="Unassembled WGS sequence"/>
</dbReference>
<proteinExistence type="predicted"/>
<name>A0A401PZV6_SCYTO</name>
<keyword evidence="2" id="KW-1185">Reference proteome</keyword>
<dbReference type="EMBL" id="BFAA01009209">
    <property type="protein sequence ID" value="GCB78665.1"/>
    <property type="molecule type" value="Genomic_DNA"/>
</dbReference>
<accession>A0A401PZV6</accession>
<gene>
    <name evidence="1" type="ORF">scyTo_0015860</name>
</gene>
<evidence type="ECO:0000313" key="2">
    <source>
        <dbReference type="Proteomes" id="UP000288216"/>
    </source>
</evidence>
<feature type="non-terminal residue" evidence="1">
    <location>
        <position position="1"/>
    </location>
</feature>
<organism evidence="1 2">
    <name type="scientific">Scyliorhinus torazame</name>
    <name type="common">Cloudy catshark</name>
    <name type="synonym">Catulus torazame</name>
    <dbReference type="NCBI Taxonomy" id="75743"/>
    <lineage>
        <taxon>Eukaryota</taxon>
        <taxon>Metazoa</taxon>
        <taxon>Chordata</taxon>
        <taxon>Craniata</taxon>
        <taxon>Vertebrata</taxon>
        <taxon>Chondrichthyes</taxon>
        <taxon>Elasmobranchii</taxon>
        <taxon>Galeomorphii</taxon>
        <taxon>Galeoidea</taxon>
        <taxon>Carcharhiniformes</taxon>
        <taxon>Scyliorhinidae</taxon>
        <taxon>Scyliorhinus</taxon>
    </lineage>
</organism>